<protein>
    <recommendedName>
        <fullName evidence="1">Pyrrolo-quinoline quinone repeat domain-containing protein</fullName>
    </recommendedName>
</protein>
<dbReference type="Pfam" id="PF13360">
    <property type="entry name" value="PQQ_2"/>
    <property type="match status" value="1"/>
</dbReference>
<dbReference type="SMART" id="SM00320">
    <property type="entry name" value="WD40"/>
    <property type="match status" value="4"/>
</dbReference>
<dbReference type="InterPro" id="IPR018391">
    <property type="entry name" value="PQQ_b-propeller_rpt"/>
</dbReference>
<gene>
    <name evidence="2" type="ORF">METZ01_LOCUS92621</name>
</gene>
<dbReference type="SMART" id="SM00564">
    <property type="entry name" value="PQQ"/>
    <property type="match status" value="4"/>
</dbReference>
<evidence type="ECO:0000259" key="1">
    <source>
        <dbReference type="Pfam" id="PF13360"/>
    </source>
</evidence>
<name>A0A381VJC9_9ZZZZ</name>
<evidence type="ECO:0000313" key="2">
    <source>
        <dbReference type="EMBL" id="SVA39767.1"/>
    </source>
</evidence>
<feature type="non-terminal residue" evidence="2">
    <location>
        <position position="280"/>
    </location>
</feature>
<dbReference type="AlphaFoldDB" id="A0A381VJC9"/>
<reference evidence="2" key="1">
    <citation type="submission" date="2018-05" db="EMBL/GenBank/DDBJ databases">
        <authorList>
            <person name="Lanie J.A."/>
            <person name="Ng W.-L."/>
            <person name="Kazmierczak K.M."/>
            <person name="Andrzejewski T.M."/>
            <person name="Davidsen T.M."/>
            <person name="Wayne K.J."/>
            <person name="Tettelin H."/>
            <person name="Glass J.I."/>
            <person name="Rusch D."/>
            <person name="Podicherti R."/>
            <person name="Tsui H.-C.T."/>
            <person name="Winkler M.E."/>
        </authorList>
    </citation>
    <scope>NUCLEOTIDE SEQUENCE</scope>
</reference>
<dbReference type="InterPro" id="IPR015943">
    <property type="entry name" value="WD40/YVTN_repeat-like_dom_sf"/>
</dbReference>
<dbReference type="EMBL" id="UINC01008850">
    <property type="protein sequence ID" value="SVA39767.1"/>
    <property type="molecule type" value="Genomic_DNA"/>
</dbReference>
<dbReference type="InterPro" id="IPR002372">
    <property type="entry name" value="PQQ_rpt_dom"/>
</dbReference>
<sequence length="280" mass="29250">MTAHPLFRLVLPGPVLCLAVPADGSLVAAGDREGNLTVAGPDGALRWQKQLGEGIHGLTVSRDGSRLVVGSKDCRLRMFSGDGELEWEQLLGKSIWSLAMDPSGNHLVAGTGDSVALFTDGGIMVWEHETSRAMVGVGIAHSATKVVACGDELLFCLGKDGGLQWQQRRDDSLWDAAISADGERVLLGGWDRSVHCLDGSGADRWNHLTGGYVRSVAVLDDGGALAGSHDGQLYRLSAEGELQDSRRPGGEITAIGAAEGLALVAVGTGSEVVAYALDTP</sequence>
<dbReference type="SUPFAM" id="SSF75011">
    <property type="entry name" value="3-carboxy-cis,cis-mucoante lactonizing enzyme"/>
    <property type="match status" value="1"/>
</dbReference>
<feature type="domain" description="Pyrrolo-quinoline quinone repeat" evidence="1">
    <location>
        <begin position="20"/>
        <end position="186"/>
    </location>
</feature>
<accession>A0A381VJC9</accession>
<proteinExistence type="predicted"/>
<dbReference type="Gene3D" id="2.130.10.10">
    <property type="entry name" value="YVTN repeat-like/Quinoprotein amine dehydrogenase"/>
    <property type="match status" value="2"/>
</dbReference>
<organism evidence="2">
    <name type="scientific">marine metagenome</name>
    <dbReference type="NCBI Taxonomy" id="408172"/>
    <lineage>
        <taxon>unclassified sequences</taxon>
        <taxon>metagenomes</taxon>
        <taxon>ecological metagenomes</taxon>
    </lineage>
</organism>
<dbReference type="InterPro" id="IPR001680">
    <property type="entry name" value="WD40_rpt"/>
</dbReference>